<comment type="caution">
    <text evidence="1">The sequence shown here is derived from an EMBL/GenBank/DDBJ whole genome shotgun (WGS) entry which is preliminary data.</text>
</comment>
<gene>
    <name evidence="1" type="ORF">LCGC14_2847670</name>
</gene>
<protein>
    <submittedName>
        <fullName evidence="1">Uncharacterized protein</fullName>
    </submittedName>
</protein>
<evidence type="ECO:0000313" key="1">
    <source>
        <dbReference type="EMBL" id="KKK78028.1"/>
    </source>
</evidence>
<name>A0A0F8Y9I2_9ZZZZ</name>
<dbReference type="EMBL" id="LAZR01054680">
    <property type="protein sequence ID" value="KKK78028.1"/>
    <property type="molecule type" value="Genomic_DNA"/>
</dbReference>
<sequence length="41" mass="4825">MATVYIKQNSYNQIIRLGKDPKKFVNDAVQEKLEREKENAD</sequence>
<reference evidence="1" key="1">
    <citation type="journal article" date="2015" name="Nature">
        <title>Complex archaea that bridge the gap between prokaryotes and eukaryotes.</title>
        <authorList>
            <person name="Spang A."/>
            <person name="Saw J.H."/>
            <person name="Jorgensen S.L."/>
            <person name="Zaremba-Niedzwiedzka K."/>
            <person name="Martijn J."/>
            <person name="Lind A.E."/>
            <person name="van Eijk R."/>
            <person name="Schleper C."/>
            <person name="Guy L."/>
            <person name="Ettema T.J."/>
        </authorList>
    </citation>
    <scope>NUCLEOTIDE SEQUENCE</scope>
</reference>
<organism evidence="1">
    <name type="scientific">marine sediment metagenome</name>
    <dbReference type="NCBI Taxonomy" id="412755"/>
    <lineage>
        <taxon>unclassified sequences</taxon>
        <taxon>metagenomes</taxon>
        <taxon>ecological metagenomes</taxon>
    </lineage>
</organism>
<proteinExistence type="predicted"/>
<dbReference type="AlphaFoldDB" id="A0A0F8Y9I2"/>
<accession>A0A0F8Y9I2</accession>